<keyword evidence="9" id="KW-0344">Guanine-nucleotide releasing factor</keyword>
<keyword evidence="14" id="KW-0238">DNA-binding</keyword>
<feature type="domain" description="EF-hand" evidence="19">
    <location>
        <begin position="263"/>
        <end position="298"/>
    </location>
</feature>
<keyword evidence="8" id="KW-0597">Phosphoprotein</keyword>
<keyword evidence="21" id="KW-1185">Reference proteome</keyword>
<feature type="compositionally biased region" description="Basic and acidic residues" evidence="17">
    <location>
        <begin position="568"/>
        <end position="582"/>
    </location>
</feature>
<evidence type="ECO:0000259" key="19">
    <source>
        <dbReference type="PROSITE" id="PS50222"/>
    </source>
</evidence>
<proteinExistence type="inferred from homology"/>
<dbReference type="GO" id="GO:0070062">
    <property type="term" value="C:extracellular exosome"/>
    <property type="evidence" value="ECO:0007669"/>
    <property type="project" value="TreeGrafter"/>
</dbReference>
<dbReference type="GO" id="GO:0003677">
    <property type="term" value="F:DNA binding"/>
    <property type="evidence" value="ECO:0007669"/>
    <property type="project" value="UniProtKB-KW"/>
</dbReference>
<dbReference type="GO" id="GO:0005085">
    <property type="term" value="F:guanyl-nucleotide exchange factor activity"/>
    <property type="evidence" value="ECO:0007669"/>
    <property type="project" value="UniProtKB-KW"/>
</dbReference>
<feature type="coiled-coil region" evidence="16">
    <location>
        <begin position="143"/>
        <end position="170"/>
    </location>
</feature>
<feature type="signal peptide" evidence="18">
    <location>
        <begin position="1"/>
        <end position="18"/>
    </location>
</feature>
<dbReference type="Proteomes" id="UP000326759">
    <property type="component" value="Unassembled WGS sequence"/>
</dbReference>
<reference evidence="20 21" key="1">
    <citation type="journal article" date="2019" name="PLoS Biol.">
        <title>Sex chromosomes control vertical transmission of feminizing Wolbachia symbionts in an isopod.</title>
        <authorList>
            <person name="Becking T."/>
            <person name="Chebbi M.A."/>
            <person name="Giraud I."/>
            <person name="Moumen B."/>
            <person name="Laverre T."/>
            <person name="Caubet Y."/>
            <person name="Peccoud J."/>
            <person name="Gilbert C."/>
            <person name="Cordaux R."/>
        </authorList>
    </citation>
    <scope>NUCLEOTIDE SEQUENCE [LARGE SCALE GENOMIC DNA]</scope>
    <source>
        <strain evidence="20">ANa2</strain>
        <tissue evidence="20">Whole body excluding digestive tract and cuticle</tissue>
    </source>
</reference>
<feature type="region of interest" description="Disordered" evidence="17">
    <location>
        <begin position="437"/>
        <end position="612"/>
    </location>
</feature>
<feature type="compositionally biased region" description="Polar residues" evidence="17">
    <location>
        <begin position="546"/>
        <end position="567"/>
    </location>
</feature>
<dbReference type="AlphaFoldDB" id="A0A5N5SS87"/>
<feature type="chain" id="PRO_5024340399" evidence="18">
    <location>
        <begin position="19"/>
        <end position="612"/>
    </location>
</feature>
<evidence type="ECO:0000256" key="16">
    <source>
        <dbReference type="SAM" id="Coils"/>
    </source>
</evidence>
<dbReference type="GO" id="GO:0005793">
    <property type="term" value="C:endoplasmic reticulum-Golgi intermediate compartment"/>
    <property type="evidence" value="ECO:0007669"/>
    <property type="project" value="TreeGrafter"/>
</dbReference>
<evidence type="ECO:0000256" key="9">
    <source>
        <dbReference type="ARBA" id="ARBA00022658"/>
    </source>
</evidence>
<evidence type="ECO:0000256" key="17">
    <source>
        <dbReference type="SAM" id="MobiDB-lite"/>
    </source>
</evidence>
<keyword evidence="13" id="KW-0333">Golgi apparatus</keyword>
<dbReference type="InterPro" id="IPR002048">
    <property type="entry name" value="EF_hand_dom"/>
</dbReference>
<dbReference type="GO" id="GO:0005509">
    <property type="term" value="F:calcium ion binding"/>
    <property type="evidence" value="ECO:0007669"/>
    <property type="project" value="InterPro"/>
</dbReference>
<name>A0A5N5SS87_9CRUS</name>
<dbReference type="InterPro" id="IPR018247">
    <property type="entry name" value="EF_Hand_1_Ca_BS"/>
</dbReference>
<evidence type="ECO:0000256" key="13">
    <source>
        <dbReference type="ARBA" id="ARBA00023034"/>
    </source>
</evidence>
<dbReference type="GO" id="GO:0005794">
    <property type="term" value="C:Golgi apparatus"/>
    <property type="evidence" value="ECO:0007669"/>
    <property type="project" value="UniProtKB-SubCell"/>
</dbReference>
<keyword evidence="7" id="KW-0964">Secreted</keyword>
<dbReference type="InterPro" id="IPR057576">
    <property type="entry name" value="NUCB1_N"/>
</dbReference>
<evidence type="ECO:0000256" key="14">
    <source>
        <dbReference type="ARBA" id="ARBA00023125"/>
    </source>
</evidence>
<evidence type="ECO:0000256" key="18">
    <source>
        <dbReference type="SAM" id="SignalP"/>
    </source>
</evidence>
<keyword evidence="12" id="KW-0106">Calcium</keyword>
<dbReference type="PROSITE" id="PS50222">
    <property type="entry name" value="EF_HAND_2"/>
    <property type="match status" value="1"/>
</dbReference>
<keyword evidence="11" id="KW-0677">Repeat</keyword>
<evidence type="ECO:0000256" key="4">
    <source>
        <dbReference type="ARBA" id="ARBA00004613"/>
    </source>
</evidence>
<comment type="caution">
    <text evidence="20">The sequence shown here is derived from an EMBL/GenBank/DDBJ whole genome shotgun (WGS) entry which is preliminary data.</text>
</comment>
<evidence type="ECO:0000256" key="7">
    <source>
        <dbReference type="ARBA" id="ARBA00022525"/>
    </source>
</evidence>
<dbReference type="Gene3D" id="1.10.238.10">
    <property type="entry name" value="EF-hand"/>
    <property type="match status" value="1"/>
</dbReference>
<evidence type="ECO:0000256" key="11">
    <source>
        <dbReference type="ARBA" id="ARBA00022737"/>
    </source>
</evidence>
<dbReference type="SUPFAM" id="SSF47473">
    <property type="entry name" value="EF-hand"/>
    <property type="match status" value="1"/>
</dbReference>
<dbReference type="PANTHER" id="PTHR19237">
    <property type="entry name" value="NUCLEOBINDIN"/>
    <property type="match status" value="1"/>
</dbReference>
<feature type="compositionally biased region" description="Low complexity" evidence="17">
    <location>
        <begin position="496"/>
        <end position="544"/>
    </location>
</feature>
<evidence type="ECO:0000256" key="1">
    <source>
        <dbReference type="ARBA" id="ARBA00004170"/>
    </source>
</evidence>
<keyword evidence="10 18" id="KW-0732">Signal</keyword>
<feature type="compositionally biased region" description="Low complexity" evidence="17">
    <location>
        <begin position="437"/>
        <end position="487"/>
    </location>
</feature>
<evidence type="ECO:0000313" key="21">
    <source>
        <dbReference type="Proteomes" id="UP000326759"/>
    </source>
</evidence>
<accession>A0A5N5SS87</accession>
<dbReference type="PANTHER" id="PTHR19237:SF20">
    <property type="entry name" value="NUCLEOBINDIN 1"/>
    <property type="match status" value="1"/>
</dbReference>
<sequence length="612" mass="70886">MKFIKLFLLISLFYVSFGLPVIEKKEDTKTINEADQPKDEDWSLGLEYERYLKEVVQALESDPEFRKKLETADVEDIKSGKIAKDLHLVDHNVRTKLDELKRRELERLRHLAIKEHERKIGVDRSRLKVPVHLDHRNPDRFESEDLSRLIQQVHRDIEKVEKEREEEFKRYELEKEYKYKHDLEGMDEDHKKQAVLEHEETLKKHKDHPKLHHPGSKQQLEEVNLDGNGYWDENEVKTLFQKELDKMYDPNAPEDDMNERYEEMERMRAHVFAESDFNKDNLISFDEFIEQTKKNDFERDEGWQGLDEQQVYSQQEYEEYERQRQMEMQRLVESGAIPPPPGYYGRNHPQPLAMDDHNFAGKGVPPVPVGVVGNPPHPGPQVVYQQVPQGYQQLPQDYHQGPQGYQQVPQGYQQVPQGYQQVPQGYQQMPQGYHQVPQGYQQVPQGHQQVPQGHQQVPQGHQQVPQGYQQVPQGYQQVPQSSYQQVPAQDQKNQKQQPIAAPQSVPQAQAMPQAQAAPQAMPQAQAVPQAQALPQAIPQAQGPPKIQNSQSPQVQGQAQNVQHNQIGSKKDGQNPGETHPEINQHPPGVVLQNQQDHLNQLPEVKPIDNNHL</sequence>
<evidence type="ECO:0000256" key="3">
    <source>
        <dbReference type="ARBA" id="ARBA00004555"/>
    </source>
</evidence>
<dbReference type="OrthoDB" id="5982823at2759"/>
<comment type="subcellular location">
    <subcellularLocation>
        <location evidence="2">Cytoplasm</location>
    </subcellularLocation>
    <subcellularLocation>
        <location evidence="3">Golgi apparatus</location>
    </subcellularLocation>
    <subcellularLocation>
        <location evidence="1">Membrane</location>
        <topology evidence="1">Peripheral membrane protein</topology>
    </subcellularLocation>
    <subcellularLocation>
        <location evidence="4">Secreted</location>
    </subcellularLocation>
</comment>
<evidence type="ECO:0000313" key="20">
    <source>
        <dbReference type="EMBL" id="KAB7496728.1"/>
    </source>
</evidence>
<dbReference type="InterPro" id="IPR040250">
    <property type="entry name" value="Nucleobindin"/>
</dbReference>
<comment type="similarity">
    <text evidence="5">Belongs to the nucleobindin family.</text>
</comment>
<keyword evidence="6" id="KW-0963">Cytoplasm</keyword>
<evidence type="ECO:0000256" key="8">
    <source>
        <dbReference type="ARBA" id="ARBA00022553"/>
    </source>
</evidence>
<dbReference type="InterPro" id="IPR011992">
    <property type="entry name" value="EF-hand-dom_pair"/>
</dbReference>
<dbReference type="Pfam" id="PF25434">
    <property type="entry name" value="NUCB1_N"/>
    <property type="match status" value="1"/>
</dbReference>
<dbReference type="EMBL" id="SEYY01021074">
    <property type="protein sequence ID" value="KAB7496728.1"/>
    <property type="molecule type" value="Genomic_DNA"/>
</dbReference>
<dbReference type="GO" id="GO:0016020">
    <property type="term" value="C:membrane"/>
    <property type="evidence" value="ECO:0007669"/>
    <property type="project" value="UniProtKB-SubCell"/>
</dbReference>
<protein>
    <submittedName>
        <fullName evidence="20">Nucleobindin-2</fullName>
    </submittedName>
</protein>
<evidence type="ECO:0000256" key="6">
    <source>
        <dbReference type="ARBA" id="ARBA00022490"/>
    </source>
</evidence>
<dbReference type="PROSITE" id="PS00018">
    <property type="entry name" value="EF_HAND_1"/>
    <property type="match status" value="1"/>
</dbReference>
<keyword evidence="16" id="KW-0175">Coiled coil</keyword>
<evidence type="ECO:0000256" key="10">
    <source>
        <dbReference type="ARBA" id="ARBA00022729"/>
    </source>
</evidence>
<organism evidence="20 21">
    <name type="scientific">Armadillidium nasatum</name>
    <dbReference type="NCBI Taxonomy" id="96803"/>
    <lineage>
        <taxon>Eukaryota</taxon>
        <taxon>Metazoa</taxon>
        <taxon>Ecdysozoa</taxon>
        <taxon>Arthropoda</taxon>
        <taxon>Crustacea</taxon>
        <taxon>Multicrustacea</taxon>
        <taxon>Malacostraca</taxon>
        <taxon>Eumalacostraca</taxon>
        <taxon>Peracarida</taxon>
        <taxon>Isopoda</taxon>
        <taxon>Oniscidea</taxon>
        <taxon>Crinocheta</taxon>
        <taxon>Armadillidiidae</taxon>
        <taxon>Armadillidium</taxon>
    </lineage>
</organism>
<keyword evidence="15" id="KW-0472">Membrane</keyword>
<gene>
    <name evidence="20" type="primary">NUCB2</name>
    <name evidence="20" type="ORF">Anas_09021</name>
</gene>
<evidence type="ECO:0000256" key="15">
    <source>
        <dbReference type="ARBA" id="ARBA00023136"/>
    </source>
</evidence>
<evidence type="ECO:0000256" key="2">
    <source>
        <dbReference type="ARBA" id="ARBA00004496"/>
    </source>
</evidence>
<evidence type="ECO:0000256" key="12">
    <source>
        <dbReference type="ARBA" id="ARBA00022837"/>
    </source>
</evidence>
<evidence type="ECO:0000256" key="5">
    <source>
        <dbReference type="ARBA" id="ARBA00008063"/>
    </source>
</evidence>